<dbReference type="Gene3D" id="3.40.30.10">
    <property type="entry name" value="Glutaredoxin"/>
    <property type="match status" value="1"/>
</dbReference>
<dbReference type="OrthoDB" id="1899781at2759"/>
<evidence type="ECO:0000313" key="3">
    <source>
        <dbReference type="Proteomes" id="UP000030746"/>
    </source>
</evidence>
<name>V3ZSZ4_LOTGI</name>
<proteinExistence type="predicted"/>
<protein>
    <recommendedName>
        <fullName evidence="1">Thioredoxin domain-containing protein</fullName>
    </recommendedName>
</protein>
<feature type="non-terminal residue" evidence="2">
    <location>
        <position position="1"/>
    </location>
</feature>
<dbReference type="Proteomes" id="UP000030746">
    <property type="component" value="Unassembled WGS sequence"/>
</dbReference>
<sequence>VRLVNSSVLLDFLTFDKNSNNDSTDCILIMFYAPWCKFCARTAAQFNALGRAFIQLDILAVDAVHFSNLNARFGTVAVPNIMVFHSSRSAIRFNQTERSFDKLVEFVMNVTGLEPNKSVEVEDIDYIGPVSSIPTIEPDYLLWCAWIFVILCSSNMFIKSQYGQNAIERVKTLWQEHQ</sequence>
<evidence type="ECO:0000313" key="2">
    <source>
        <dbReference type="EMBL" id="ESO84016.1"/>
    </source>
</evidence>
<feature type="non-terminal residue" evidence="2">
    <location>
        <position position="178"/>
    </location>
</feature>
<dbReference type="PANTHER" id="PTHR14684">
    <property type="entry name" value="THIOREDOXIN DOMAIN-CONTAINING PROTEIN 15"/>
    <property type="match status" value="1"/>
</dbReference>
<dbReference type="GeneID" id="20253098"/>
<dbReference type="CTD" id="20253098"/>
<dbReference type="InterPro" id="IPR042418">
    <property type="entry name" value="TXNDC15"/>
</dbReference>
<dbReference type="KEGG" id="lgi:LOTGIDRAFT_96321"/>
<evidence type="ECO:0000259" key="1">
    <source>
        <dbReference type="Pfam" id="PF00085"/>
    </source>
</evidence>
<accession>V3ZSZ4</accession>
<dbReference type="SUPFAM" id="SSF52833">
    <property type="entry name" value="Thioredoxin-like"/>
    <property type="match status" value="1"/>
</dbReference>
<dbReference type="InterPro" id="IPR036249">
    <property type="entry name" value="Thioredoxin-like_sf"/>
</dbReference>
<reference evidence="2 3" key="1">
    <citation type="journal article" date="2013" name="Nature">
        <title>Insights into bilaterian evolution from three spiralian genomes.</title>
        <authorList>
            <person name="Simakov O."/>
            <person name="Marletaz F."/>
            <person name="Cho S.J."/>
            <person name="Edsinger-Gonzales E."/>
            <person name="Havlak P."/>
            <person name="Hellsten U."/>
            <person name="Kuo D.H."/>
            <person name="Larsson T."/>
            <person name="Lv J."/>
            <person name="Arendt D."/>
            <person name="Savage R."/>
            <person name="Osoegawa K."/>
            <person name="de Jong P."/>
            <person name="Grimwood J."/>
            <person name="Chapman J.A."/>
            <person name="Shapiro H."/>
            <person name="Aerts A."/>
            <person name="Otillar R.P."/>
            <person name="Terry A.Y."/>
            <person name="Boore J.L."/>
            <person name="Grigoriev I.V."/>
            <person name="Lindberg D.R."/>
            <person name="Seaver E.C."/>
            <person name="Weisblat D.A."/>
            <person name="Putnam N.H."/>
            <person name="Rokhsar D.S."/>
        </authorList>
    </citation>
    <scope>NUCLEOTIDE SEQUENCE [LARGE SCALE GENOMIC DNA]</scope>
</reference>
<organism evidence="2 3">
    <name type="scientific">Lottia gigantea</name>
    <name type="common">Giant owl limpet</name>
    <dbReference type="NCBI Taxonomy" id="225164"/>
    <lineage>
        <taxon>Eukaryota</taxon>
        <taxon>Metazoa</taxon>
        <taxon>Spiralia</taxon>
        <taxon>Lophotrochozoa</taxon>
        <taxon>Mollusca</taxon>
        <taxon>Gastropoda</taxon>
        <taxon>Patellogastropoda</taxon>
        <taxon>Lottioidea</taxon>
        <taxon>Lottiidae</taxon>
        <taxon>Lottia</taxon>
    </lineage>
</organism>
<dbReference type="Pfam" id="PF00085">
    <property type="entry name" value="Thioredoxin"/>
    <property type="match status" value="1"/>
</dbReference>
<dbReference type="HOGENOM" id="CLU_050221_2_1_1"/>
<feature type="domain" description="Thioredoxin" evidence="1">
    <location>
        <begin position="15"/>
        <end position="107"/>
    </location>
</feature>
<dbReference type="PANTHER" id="PTHR14684:SF2">
    <property type="entry name" value="THIOREDOXIN DOMAIN-CONTAINING PROTEIN 15"/>
    <property type="match status" value="1"/>
</dbReference>
<dbReference type="STRING" id="225164.V3ZSZ4"/>
<dbReference type="AlphaFoldDB" id="V3ZSZ4"/>
<dbReference type="OMA" id="LPRMYPR"/>
<dbReference type="InterPro" id="IPR013766">
    <property type="entry name" value="Thioredoxin_domain"/>
</dbReference>
<dbReference type="GO" id="GO:0060271">
    <property type="term" value="P:cilium assembly"/>
    <property type="evidence" value="ECO:0007669"/>
    <property type="project" value="TreeGrafter"/>
</dbReference>
<gene>
    <name evidence="2" type="ORF">LOTGIDRAFT_96321</name>
</gene>
<dbReference type="EMBL" id="KB203566">
    <property type="protein sequence ID" value="ESO84016.1"/>
    <property type="molecule type" value="Genomic_DNA"/>
</dbReference>
<dbReference type="GO" id="GO:0005929">
    <property type="term" value="C:cilium"/>
    <property type="evidence" value="ECO:0007669"/>
    <property type="project" value="TreeGrafter"/>
</dbReference>
<keyword evidence="3" id="KW-1185">Reference proteome</keyword>
<dbReference type="RefSeq" id="XP_009065144.1">
    <property type="nucleotide sequence ID" value="XM_009066896.1"/>
</dbReference>